<protein>
    <recommendedName>
        <fullName evidence="4">Proteasome assembly chaperone 1</fullName>
    </recommendedName>
</protein>
<comment type="caution">
    <text evidence="2">The sequence shown here is derived from an EMBL/GenBank/DDBJ whole genome shotgun (WGS) entry which is preliminary data.</text>
</comment>
<sequence length="277" mass="31711">MLPAFPLSSIKAYNNNFITLINLVYLIYLINFHEEPPKRYSLNDSETSSEEDSLNDFSKYNINKKTQNECKIKCVNSFPNHVSDVIIASELFLDILKRFPGENECQILFQVSENQSIRLFSNSEFSLYSVIFPNNIPIEMCYQISCYIFDHLKFKRIFLLATVFQWSVSSPVSLLRTTLSSLDINNNNYPFLRPPALLSGMEASILSLCEQRNMDAVAIIASSHGPSAHLKITSDVAEHVAYLLDEFFAKGKLDLKVKLQDYNANTKKRTDILTMYL</sequence>
<accession>L0P7M8</accession>
<gene>
    <name evidence="2" type="ORF">PNEJI1_003545</name>
</gene>
<evidence type="ECO:0008006" key="4">
    <source>
        <dbReference type="Google" id="ProtNLM"/>
    </source>
</evidence>
<keyword evidence="1" id="KW-0812">Transmembrane</keyword>
<evidence type="ECO:0000256" key="1">
    <source>
        <dbReference type="SAM" id="Phobius"/>
    </source>
</evidence>
<organism evidence="3">
    <name type="scientific">Pneumocystis jirovecii</name>
    <name type="common">Human pneumocystis pneumonia agent</name>
    <dbReference type="NCBI Taxonomy" id="42068"/>
    <lineage>
        <taxon>Eukaryota</taxon>
        <taxon>Fungi</taxon>
        <taxon>Dikarya</taxon>
        <taxon>Ascomycota</taxon>
        <taxon>Taphrinomycotina</taxon>
        <taxon>Pneumocystomycetes</taxon>
        <taxon>Pneumocystaceae</taxon>
        <taxon>Pneumocystis</taxon>
    </lineage>
</organism>
<proteinExistence type="predicted"/>
<feature type="transmembrane region" description="Helical" evidence="1">
    <location>
        <begin position="12"/>
        <end position="30"/>
    </location>
</feature>
<dbReference type="Gene3D" id="3.40.50.12120">
    <property type="entry name" value="POC1 chaperone"/>
    <property type="match status" value="1"/>
</dbReference>
<evidence type="ECO:0000313" key="2">
    <source>
        <dbReference type="EMBL" id="CCJ28232.1"/>
    </source>
</evidence>
<dbReference type="Proteomes" id="UP000010422">
    <property type="component" value="Unassembled WGS sequence"/>
</dbReference>
<dbReference type="InParanoid" id="L0P7M8"/>
<reference evidence="2 3" key="1">
    <citation type="journal article" date="2012" name="MBio">
        <title>De novo assembly of the Pneumocystis jirovecii genome from a single bronchoalveolar lavage fluid specimen from a patient.</title>
        <authorList>
            <person name="Cisse O.H."/>
            <person name="Pagni M."/>
            <person name="Hauser P.M."/>
        </authorList>
    </citation>
    <scope>NUCLEOTIDE SEQUENCE [LARGE SCALE GENOMIC DNA]</scope>
    <source>
        <strain evidence="2 3">SE8</strain>
    </source>
</reference>
<dbReference type="EMBL" id="CAKM01000030">
    <property type="protein sequence ID" value="CCJ28232.1"/>
    <property type="molecule type" value="Genomic_DNA"/>
</dbReference>
<keyword evidence="1" id="KW-0472">Membrane</keyword>
<dbReference type="AlphaFoldDB" id="L0P7M8"/>
<evidence type="ECO:0000313" key="3">
    <source>
        <dbReference type="Proteomes" id="UP000010422"/>
    </source>
</evidence>
<dbReference type="VEuPathDB" id="FungiDB:PNEJI1_003545"/>
<name>L0P7M8_PNEJI</name>
<dbReference type="InterPro" id="IPR038605">
    <property type="entry name" value="Pba1_sf"/>
</dbReference>
<keyword evidence="1" id="KW-1133">Transmembrane helix</keyword>